<sequence length="60" mass="6669">MKAIELTKNSISDDEAASKLLSQEESSIDTFVGDGSYDKRRVYDSCKDREIATIVIPLSE</sequence>
<accession>I3IJB5</accession>
<gene>
    <name evidence="1" type="ORF">KSU1_C0214</name>
</gene>
<organism evidence="1 2">
    <name type="scientific">Candidatus Jettenia caeni</name>
    <dbReference type="NCBI Taxonomy" id="247490"/>
    <lineage>
        <taxon>Bacteria</taxon>
        <taxon>Pseudomonadati</taxon>
        <taxon>Planctomycetota</taxon>
        <taxon>Candidatus Brocadiia</taxon>
        <taxon>Candidatus Brocadiales</taxon>
        <taxon>Candidatus Brocadiaceae</taxon>
        <taxon>Candidatus Jettenia</taxon>
    </lineage>
</organism>
<reference evidence="1 2" key="1">
    <citation type="journal article" date="2012" name="FEBS Lett.">
        <title>Anammox organism KSU-1 expresses a NirK-type copper-containing nitrite reductase instead of a NirS-type with cytochrome cd1.</title>
        <authorList>
            <person name="Hira D."/>
            <person name="Toh H."/>
            <person name="Migita C.T."/>
            <person name="Okubo H."/>
            <person name="Nishiyama T."/>
            <person name="Hattori M."/>
            <person name="Furukawa K."/>
            <person name="Fujii T."/>
        </authorList>
    </citation>
    <scope>NUCLEOTIDE SEQUENCE [LARGE SCALE GENOMIC DNA]</scope>
</reference>
<name>I3IJB5_9BACT</name>
<comment type="caution">
    <text evidence="1">The sequence shown here is derived from an EMBL/GenBank/DDBJ whole genome shotgun (WGS) entry which is preliminary data.</text>
</comment>
<dbReference type="EMBL" id="BAFH01000003">
    <property type="protein sequence ID" value="GAB61810.1"/>
    <property type="molecule type" value="Genomic_DNA"/>
</dbReference>
<evidence type="ECO:0000313" key="1">
    <source>
        <dbReference type="EMBL" id="GAB61810.1"/>
    </source>
</evidence>
<evidence type="ECO:0008006" key="3">
    <source>
        <dbReference type="Google" id="ProtNLM"/>
    </source>
</evidence>
<keyword evidence="2" id="KW-1185">Reference proteome</keyword>
<dbReference type="Proteomes" id="UP000002985">
    <property type="component" value="Unassembled WGS sequence"/>
</dbReference>
<dbReference type="AlphaFoldDB" id="I3IJB5"/>
<protein>
    <recommendedName>
        <fullName evidence="3">Transposase</fullName>
    </recommendedName>
</protein>
<evidence type="ECO:0000313" key="2">
    <source>
        <dbReference type="Proteomes" id="UP000002985"/>
    </source>
</evidence>
<proteinExistence type="predicted"/>